<organism evidence="3 4">
    <name type="scientific">Sordaria macrospora</name>
    <dbReference type="NCBI Taxonomy" id="5147"/>
    <lineage>
        <taxon>Eukaryota</taxon>
        <taxon>Fungi</taxon>
        <taxon>Dikarya</taxon>
        <taxon>Ascomycota</taxon>
        <taxon>Pezizomycotina</taxon>
        <taxon>Sordariomycetes</taxon>
        <taxon>Sordariomycetidae</taxon>
        <taxon>Sordariales</taxon>
        <taxon>Sordariaceae</taxon>
        <taxon>Sordaria</taxon>
    </lineage>
</organism>
<keyword evidence="1" id="KW-0732">Signal</keyword>
<reference evidence="3 4" key="1">
    <citation type="submission" date="2017-07" db="EMBL/GenBank/DDBJ databases">
        <title>Genome sequence of the Sordaria macrospora wild type strain R19027.</title>
        <authorList>
            <person name="Nowrousian M."/>
            <person name="Teichert I."/>
            <person name="Kueck U."/>
        </authorList>
    </citation>
    <scope>NUCLEOTIDE SEQUENCE [LARGE SCALE GENOMIC DNA]</scope>
    <source>
        <strain evidence="3 4">R19027</strain>
        <tissue evidence="3">Mycelium</tissue>
    </source>
</reference>
<dbReference type="EMBL" id="NMPR01000297">
    <property type="protein sequence ID" value="KAA8623909.1"/>
    <property type="molecule type" value="Genomic_DNA"/>
</dbReference>
<evidence type="ECO:0000313" key="3">
    <source>
        <dbReference type="EMBL" id="KAA8623909.1"/>
    </source>
</evidence>
<dbReference type="InterPro" id="IPR058334">
    <property type="entry name" value="DUF8021"/>
</dbReference>
<name>A0A8S8ZG05_SORMA</name>
<dbReference type="VEuPathDB" id="FungiDB:SMAC_08390"/>
<evidence type="ECO:0000256" key="1">
    <source>
        <dbReference type="SAM" id="SignalP"/>
    </source>
</evidence>
<sequence>MVRLALPTCSLAALSSILLLNSSASAASTASSRCTRSFLNSVTAQYITAQSLGESTAFITSLLSPSGNLTIGNPSNNTTTPSFLYKENEVPLFPTSPNSTLSIPIKVDFHRSAHDPTRCATFTELIAANNPGHPYVIHTRMEFSPSTLLPTLIESVVTDKGDWLFNATGTLSLALQESWPPIPSNSSARTSYSQLQAVGDSYFNRFGNTSVTVPWGPPCIRIEGGLPAHGNLTADGRCLQEWPSTIIVPWRRYVVDEEMGVDAGGGADA</sequence>
<dbReference type="OMA" id="WNAQENW"/>
<proteinExistence type="predicted"/>
<comment type="caution">
    <text evidence="3">The sequence shown here is derived from an EMBL/GenBank/DDBJ whole genome shotgun (WGS) entry which is preliminary data.</text>
</comment>
<dbReference type="Proteomes" id="UP000433876">
    <property type="component" value="Unassembled WGS sequence"/>
</dbReference>
<dbReference type="Pfam" id="PF26061">
    <property type="entry name" value="DUF8021"/>
    <property type="match status" value="1"/>
</dbReference>
<gene>
    <name evidence="3" type="ORF">SMACR_08390</name>
</gene>
<feature type="signal peptide" evidence="1">
    <location>
        <begin position="1"/>
        <end position="26"/>
    </location>
</feature>
<feature type="domain" description="DUF8021" evidence="2">
    <location>
        <begin position="189"/>
        <end position="261"/>
    </location>
</feature>
<accession>A0A8S8ZG05</accession>
<evidence type="ECO:0000313" key="4">
    <source>
        <dbReference type="Proteomes" id="UP000433876"/>
    </source>
</evidence>
<feature type="chain" id="PRO_5035932354" description="DUF8021 domain-containing protein" evidence="1">
    <location>
        <begin position="27"/>
        <end position="269"/>
    </location>
</feature>
<protein>
    <recommendedName>
        <fullName evidence="2">DUF8021 domain-containing protein</fullName>
    </recommendedName>
</protein>
<dbReference type="AlphaFoldDB" id="A0A8S8ZG05"/>
<evidence type="ECO:0000259" key="2">
    <source>
        <dbReference type="Pfam" id="PF26061"/>
    </source>
</evidence>